<gene>
    <name evidence="7" type="ORF">I7X39_14010</name>
</gene>
<dbReference type="AlphaFoldDB" id="A0A931J1X8"/>
<dbReference type="PANTHER" id="PTHR46743">
    <property type="entry name" value="TEICHOIC ACIDS EXPORT ATP-BINDING PROTEIN TAGH"/>
    <property type="match status" value="1"/>
</dbReference>
<keyword evidence="5 7" id="KW-0067">ATP-binding</keyword>
<comment type="similarity">
    <text evidence="1">Belongs to the ABC transporter superfamily.</text>
</comment>
<dbReference type="PROSITE" id="PS50893">
    <property type="entry name" value="ABC_TRANSPORTER_2"/>
    <property type="match status" value="1"/>
</dbReference>
<keyword evidence="3" id="KW-1003">Cell membrane</keyword>
<evidence type="ECO:0000259" key="6">
    <source>
        <dbReference type="PROSITE" id="PS50893"/>
    </source>
</evidence>
<dbReference type="Gene3D" id="3.40.50.300">
    <property type="entry name" value="P-loop containing nucleotide triphosphate hydrolases"/>
    <property type="match status" value="1"/>
</dbReference>
<dbReference type="InterPro" id="IPR003439">
    <property type="entry name" value="ABC_transporter-like_ATP-bd"/>
</dbReference>
<reference evidence="7" key="1">
    <citation type="submission" date="2020-12" db="EMBL/GenBank/DDBJ databases">
        <title>The genome sequence of Inhella sp. 1Y17.</title>
        <authorList>
            <person name="Liu Y."/>
        </authorList>
    </citation>
    <scope>NUCLEOTIDE SEQUENCE</scope>
    <source>
        <strain evidence="7">1Y17</strain>
    </source>
</reference>
<dbReference type="InterPro" id="IPR017871">
    <property type="entry name" value="ABC_transporter-like_CS"/>
</dbReference>
<dbReference type="PROSITE" id="PS00211">
    <property type="entry name" value="ABC_TRANSPORTER_1"/>
    <property type="match status" value="1"/>
</dbReference>
<keyword evidence="3" id="KW-0472">Membrane</keyword>
<evidence type="ECO:0000313" key="8">
    <source>
        <dbReference type="Proteomes" id="UP000613266"/>
    </source>
</evidence>
<dbReference type="CDD" id="cd03220">
    <property type="entry name" value="ABC_KpsT_Wzt"/>
    <property type="match status" value="1"/>
</dbReference>
<evidence type="ECO:0000256" key="2">
    <source>
        <dbReference type="ARBA" id="ARBA00022448"/>
    </source>
</evidence>
<dbReference type="InterPro" id="IPR015860">
    <property type="entry name" value="ABC_transpr_TagH-like"/>
</dbReference>
<name>A0A931J1X8_9BURK</name>
<dbReference type="GO" id="GO:0140359">
    <property type="term" value="F:ABC-type transporter activity"/>
    <property type="evidence" value="ECO:0007669"/>
    <property type="project" value="InterPro"/>
</dbReference>
<keyword evidence="4" id="KW-0547">Nucleotide-binding</keyword>
<comment type="caution">
    <text evidence="7">The sequence shown here is derived from an EMBL/GenBank/DDBJ whole genome shotgun (WGS) entry which is preliminary data.</text>
</comment>
<dbReference type="InterPro" id="IPR003593">
    <property type="entry name" value="AAA+_ATPase"/>
</dbReference>
<protein>
    <submittedName>
        <fullName evidence="7">ATP-binding cassette domain-containing protein</fullName>
    </submittedName>
</protein>
<accession>A0A931J1X8</accession>
<keyword evidence="2" id="KW-0813">Transport</keyword>
<sequence>MADTGIAIALSGVGKSYTLEQRPWHRLWQQLLGRPIHGLQHHALQGVNLELRRGESLGIIGRNGAGKSTLLQLVCGVLDPSTGTRKVEGRIAALLELGAGFNPELSGRENVRLNGPLLGLSSTEMERRLPEIIEFAGIGEFVDQPVRSYSSGMFVRLAFAMATSVEPDILVIDEALSVGDGVFARRSFDRIMALKERGATVLFCSHSTYHIEALCNRVLWLEQGRVRMLGAAAEVVAAYNDYIGGETHGGEGNPLRTGGVTPMQGADEVVGASAGVHPPPFRPGEGRILSLQARAGQQVGRHLKLHSGREDLVLDVAFQVDPALPAPSVLMALATRAGTLVASAGTHNDGLVLERDARGNGRVSLTLPKLPLLKGEYVIDIYLACERGLHYYATAPSAFELQMTQDGLEQGVVNLGHRWAT</sequence>
<dbReference type="RefSeq" id="WP_198111787.1">
    <property type="nucleotide sequence ID" value="NZ_JAEDAK010000009.1"/>
</dbReference>
<dbReference type="InterPro" id="IPR027417">
    <property type="entry name" value="P-loop_NTPase"/>
</dbReference>
<proteinExistence type="inferred from homology"/>
<dbReference type="GO" id="GO:0005524">
    <property type="term" value="F:ATP binding"/>
    <property type="evidence" value="ECO:0007669"/>
    <property type="project" value="UniProtKB-KW"/>
</dbReference>
<dbReference type="PANTHER" id="PTHR46743:SF2">
    <property type="entry name" value="TEICHOIC ACIDS EXPORT ATP-BINDING PROTEIN TAGH"/>
    <property type="match status" value="1"/>
</dbReference>
<evidence type="ECO:0000256" key="1">
    <source>
        <dbReference type="ARBA" id="ARBA00005417"/>
    </source>
</evidence>
<dbReference type="Pfam" id="PF00005">
    <property type="entry name" value="ABC_tran"/>
    <property type="match status" value="1"/>
</dbReference>
<dbReference type="Gene3D" id="2.70.50.60">
    <property type="entry name" value="abc- transporter (atp binding component) like domain"/>
    <property type="match status" value="1"/>
</dbReference>
<dbReference type="SMART" id="SM00382">
    <property type="entry name" value="AAA"/>
    <property type="match status" value="1"/>
</dbReference>
<evidence type="ECO:0000313" key="7">
    <source>
        <dbReference type="EMBL" id="MBH9578016.1"/>
    </source>
</evidence>
<evidence type="ECO:0000256" key="3">
    <source>
        <dbReference type="ARBA" id="ARBA00022475"/>
    </source>
</evidence>
<keyword evidence="8" id="KW-1185">Reference proteome</keyword>
<dbReference type="InterPro" id="IPR050683">
    <property type="entry name" value="Bact_Polysacc_Export_ATP-bd"/>
</dbReference>
<feature type="domain" description="ABC transporter" evidence="6">
    <location>
        <begin position="27"/>
        <end position="248"/>
    </location>
</feature>
<organism evidence="7 8">
    <name type="scientific">Inhella proteolytica</name>
    <dbReference type="NCBI Taxonomy" id="2795029"/>
    <lineage>
        <taxon>Bacteria</taxon>
        <taxon>Pseudomonadati</taxon>
        <taxon>Pseudomonadota</taxon>
        <taxon>Betaproteobacteria</taxon>
        <taxon>Burkholderiales</taxon>
        <taxon>Sphaerotilaceae</taxon>
        <taxon>Inhella</taxon>
    </lineage>
</organism>
<dbReference type="EMBL" id="JAEDAK010000009">
    <property type="protein sequence ID" value="MBH9578016.1"/>
    <property type="molecule type" value="Genomic_DNA"/>
</dbReference>
<evidence type="ECO:0000256" key="4">
    <source>
        <dbReference type="ARBA" id="ARBA00022741"/>
    </source>
</evidence>
<dbReference type="GO" id="GO:0016020">
    <property type="term" value="C:membrane"/>
    <property type="evidence" value="ECO:0007669"/>
    <property type="project" value="InterPro"/>
</dbReference>
<evidence type="ECO:0000256" key="5">
    <source>
        <dbReference type="ARBA" id="ARBA00022840"/>
    </source>
</evidence>
<dbReference type="SUPFAM" id="SSF52540">
    <property type="entry name" value="P-loop containing nucleoside triphosphate hydrolases"/>
    <property type="match status" value="1"/>
</dbReference>
<dbReference type="Proteomes" id="UP000613266">
    <property type="component" value="Unassembled WGS sequence"/>
</dbReference>
<dbReference type="GO" id="GO:0016887">
    <property type="term" value="F:ATP hydrolysis activity"/>
    <property type="evidence" value="ECO:0007669"/>
    <property type="project" value="InterPro"/>
</dbReference>